<dbReference type="PRINTS" id="PR00090">
    <property type="entry name" value="RNGDIOXGNASE"/>
</dbReference>
<evidence type="ECO:0000313" key="8">
    <source>
        <dbReference type="Proteomes" id="UP000799536"/>
    </source>
</evidence>
<organism evidence="7 8">
    <name type="scientific">Delitschia confertaspora ATCC 74209</name>
    <dbReference type="NCBI Taxonomy" id="1513339"/>
    <lineage>
        <taxon>Eukaryota</taxon>
        <taxon>Fungi</taxon>
        <taxon>Dikarya</taxon>
        <taxon>Ascomycota</taxon>
        <taxon>Pezizomycotina</taxon>
        <taxon>Dothideomycetes</taxon>
        <taxon>Pleosporomycetidae</taxon>
        <taxon>Pleosporales</taxon>
        <taxon>Delitschiaceae</taxon>
        <taxon>Delitschia</taxon>
    </lineage>
</organism>
<dbReference type="PROSITE" id="PS00570">
    <property type="entry name" value="RING_HYDROXYL_ALPHA"/>
    <property type="match status" value="1"/>
</dbReference>
<evidence type="ECO:0000256" key="1">
    <source>
        <dbReference type="ARBA" id="ARBA00022714"/>
    </source>
</evidence>
<dbReference type="InterPro" id="IPR001663">
    <property type="entry name" value="Rng_hydr_dOase-A"/>
</dbReference>
<evidence type="ECO:0000256" key="3">
    <source>
        <dbReference type="ARBA" id="ARBA00023002"/>
    </source>
</evidence>
<keyword evidence="2" id="KW-0479">Metal-binding</keyword>
<dbReference type="PANTHER" id="PTHR43756:SF6">
    <property type="entry name" value="CLUSTER-BINDING PROTEIN, PUTATIVE (AFU_ORTHOLOGUE AFUA_6G03920)-RELATED"/>
    <property type="match status" value="1"/>
</dbReference>
<reference evidence="7" key="1">
    <citation type="journal article" date="2020" name="Stud. Mycol.">
        <title>101 Dothideomycetes genomes: a test case for predicting lifestyles and emergence of pathogens.</title>
        <authorList>
            <person name="Haridas S."/>
            <person name="Albert R."/>
            <person name="Binder M."/>
            <person name="Bloem J."/>
            <person name="Labutti K."/>
            <person name="Salamov A."/>
            <person name="Andreopoulos B."/>
            <person name="Baker S."/>
            <person name="Barry K."/>
            <person name="Bills G."/>
            <person name="Bluhm B."/>
            <person name="Cannon C."/>
            <person name="Castanera R."/>
            <person name="Culley D."/>
            <person name="Daum C."/>
            <person name="Ezra D."/>
            <person name="Gonzalez J."/>
            <person name="Henrissat B."/>
            <person name="Kuo A."/>
            <person name="Liang C."/>
            <person name="Lipzen A."/>
            <person name="Lutzoni F."/>
            <person name="Magnuson J."/>
            <person name="Mondo S."/>
            <person name="Nolan M."/>
            <person name="Ohm R."/>
            <person name="Pangilinan J."/>
            <person name="Park H.-J."/>
            <person name="Ramirez L."/>
            <person name="Alfaro M."/>
            <person name="Sun H."/>
            <person name="Tritt A."/>
            <person name="Yoshinaga Y."/>
            <person name="Zwiers L.-H."/>
            <person name="Turgeon B."/>
            <person name="Goodwin S."/>
            <person name="Spatafora J."/>
            <person name="Crous P."/>
            <person name="Grigoriev I."/>
        </authorList>
    </citation>
    <scope>NUCLEOTIDE SEQUENCE</scope>
    <source>
        <strain evidence="7">ATCC 74209</strain>
    </source>
</reference>
<dbReference type="EMBL" id="ML993881">
    <property type="protein sequence ID" value="KAF2204225.1"/>
    <property type="molecule type" value="Genomic_DNA"/>
</dbReference>
<dbReference type="PROSITE" id="PS51296">
    <property type="entry name" value="RIESKE"/>
    <property type="match status" value="1"/>
</dbReference>
<dbReference type="GO" id="GO:0016491">
    <property type="term" value="F:oxidoreductase activity"/>
    <property type="evidence" value="ECO:0007669"/>
    <property type="project" value="UniProtKB-KW"/>
</dbReference>
<dbReference type="GO" id="GO:0005506">
    <property type="term" value="F:iron ion binding"/>
    <property type="evidence" value="ECO:0007669"/>
    <property type="project" value="InterPro"/>
</dbReference>
<dbReference type="InterPro" id="IPR017941">
    <property type="entry name" value="Rieske_2Fe-2S"/>
</dbReference>
<dbReference type="Gene3D" id="2.102.10.10">
    <property type="entry name" value="Rieske [2Fe-2S] iron-sulphur domain"/>
    <property type="match status" value="1"/>
</dbReference>
<dbReference type="CDD" id="cd03469">
    <property type="entry name" value="Rieske_RO_Alpha_N"/>
    <property type="match status" value="1"/>
</dbReference>
<dbReference type="PANTHER" id="PTHR43756">
    <property type="entry name" value="CHOLINE MONOOXYGENASE, CHLOROPLASTIC"/>
    <property type="match status" value="1"/>
</dbReference>
<keyword evidence="4" id="KW-0408">Iron</keyword>
<name>A0A9P4JS89_9PLEO</name>
<evidence type="ECO:0000256" key="5">
    <source>
        <dbReference type="ARBA" id="ARBA00023014"/>
    </source>
</evidence>
<evidence type="ECO:0000259" key="6">
    <source>
        <dbReference type="PROSITE" id="PS51296"/>
    </source>
</evidence>
<evidence type="ECO:0000256" key="2">
    <source>
        <dbReference type="ARBA" id="ARBA00022723"/>
    </source>
</evidence>
<evidence type="ECO:0000256" key="4">
    <source>
        <dbReference type="ARBA" id="ARBA00023004"/>
    </source>
</evidence>
<comment type="caution">
    <text evidence="7">The sequence shown here is derived from an EMBL/GenBank/DDBJ whole genome shotgun (WGS) entry which is preliminary data.</text>
</comment>
<dbReference type="GO" id="GO:0051537">
    <property type="term" value="F:2 iron, 2 sulfur cluster binding"/>
    <property type="evidence" value="ECO:0007669"/>
    <property type="project" value="UniProtKB-KW"/>
</dbReference>
<keyword evidence="3" id="KW-0560">Oxidoreductase</keyword>
<feature type="domain" description="Rieske" evidence="6">
    <location>
        <begin position="46"/>
        <end position="133"/>
    </location>
</feature>
<dbReference type="AlphaFoldDB" id="A0A9P4JS89"/>
<sequence length="439" mass="48504">MPESRHNDSTFPSPLLVTKEPDLLSGWWTSEETFTLERRAILNKTWIPIIHTTLFTKPGSYISLTLSNLPIFLILGKDRIIRAFHNVCRHRAYTVCRKPAGQSLILGCRYHGWCYDTRGKLVKAPHFEGIEGFYKGSNGLFEVRTCVDHKGFVWVNLDSGELRNSPDVGELVSWAMREGVRGDEGGLVEKWEVEGKFNWKVIGMKDAPVINVTSPPAPSSPSLLSSFLSNIFAFAPSPTASPRRTIPSTLHIPPMTTLVSVPNSPLWLLITANPTSASSSTVSVSLFDRSRTVKTVQLIPIEPTTIHSLKADVEAWVKMLEKRYKEVKGMSVEEYQVIGSKLEVLKEHLRLERRVGRGAFPTSGGGGGGKEREIARSERFEKAERICNELNALALGCSITSPSPTDSSISYSDVCPGRKDSATGFDAGYVGGPEGELEW</sequence>
<accession>A0A9P4JS89</accession>
<keyword evidence="1" id="KW-0001">2Fe-2S</keyword>
<gene>
    <name evidence="7" type="ORF">GQ43DRAFT_478378</name>
</gene>
<keyword evidence="8" id="KW-1185">Reference proteome</keyword>
<dbReference type="OrthoDB" id="426882at2759"/>
<keyword evidence="5" id="KW-0411">Iron-sulfur</keyword>
<dbReference type="InterPro" id="IPR015881">
    <property type="entry name" value="ARHD_Rieske_2Fe_2S"/>
</dbReference>
<dbReference type="InterPro" id="IPR036922">
    <property type="entry name" value="Rieske_2Fe-2S_sf"/>
</dbReference>
<dbReference type="SUPFAM" id="SSF50022">
    <property type="entry name" value="ISP domain"/>
    <property type="match status" value="1"/>
</dbReference>
<proteinExistence type="predicted"/>
<dbReference type="Pfam" id="PF00355">
    <property type="entry name" value="Rieske"/>
    <property type="match status" value="1"/>
</dbReference>
<evidence type="ECO:0000313" key="7">
    <source>
        <dbReference type="EMBL" id="KAF2204225.1"/>
    </source>
</evidence>
<dbReference type="Proteomes" id="UP000799536">
    <property type="component" value="Unassembled WGS sequence"/>
</dbReference>
<protein>
    <submittedName>
        <fullName evidence="7">ISP domain-containing protein</fullName>
    </submittedName>
</protein>